<dbReference type="SUPFAM" id="SSF64438">
    <property type="entry name" value="CNF1/YfiH-like putative cysteine hydrolases"/>
    <property type="match status" value="1"/>
</dbReference>
<name>A0A562REL0_9BURK</name>
<dbReference type="Gene3D" id="3.30.1330.200">
    <property type="match status" value="1"/>
</dbReference>
<dbReference type="CDD" id="cd16352">
    <property type="entry name" value="CheD"/>
    <property type="match status" value="1"/>
</dbReference>
<organism evidence="3 4">
    <name type="scientific">Pseudoduganella lurida</name>
    <dbReference type="NCBI Taxonomy" id="1036180"/>
    <lineage>
        <taxon>Bacteria</taxon>
        <taxon>Pseudomonadati</taxon>
        <taxon>Pseudomonadota</taxon>
        <taxon>Betaproteobacteria</taxon>
        <taxon>Burkholderiales</taxon>
        <taxon>Oxalobacteraceae</taxon>
        <taxon>Telluria group</taxon>
        <taxon>Pseudoduganella</taxon>
    </lineage>
</organism>
<dbReference type="EMBL" id="VLLB01000002">
    <property type="protein sequence ID" value="TWI67353.1"/>
    <property type="molecule type" value="Genomic_DNA"/>
</dbReference>
<evidence type="ECO:0000313" key="4">
    <source>
        <dbReference type="Proteomes" id="UP000318431"/>
    </source>
</evidence>
<dbReference type="OrthoDB" id="7838801at2"/>
<sequence>MNALAKSPEMHVLSGEFKVGSGADVLTCLLGSCVGIGIFWKRGGRCGLAHCLLPESAAGSRERSTRYVTAAIPALLMAMGVRREQYGEVEVVIAGGARMLALAHSAIGAKNVATAEEQLSRSGLSIRFADTGGYQGRRMRIECQSQHHTVTKIAPVERCSDADIEARNEARLEARLAAKVGHRLPQPARTPAFRPAVARKEMNHAYA</sequence>
<dbReference type="PANTHER" id="PTHR35147:SF1">
    <property type="entry name" value="CHEMORECEPTOR GLUTAMINE DEAMIDASE CHED-RELATED"/>
    <property type="match status" value="1"/>
</dbReference>
<dbReference type="GO" id="GO:0050568">
    <property type="term" value="F:protein-glutamine glutaminase activity"/>
    <property type="evidence" value="ECO:0007669"/>
    <property type="project" value="InterPro"/>
</dbReference>
<dbReference type="GO" id="GO:0006935">
    <property type="term" value="P:chemotaxis"/>
    <property type="evidence" value="ECO:0007669"/>
    <property type="project" value="UniProtKB-KW"/>
</dbReference>
<evidence type="ECO:0000313" key="3">
    <source>
        <dbReference type="EMBL" id="TWI67353.1"/>
    </source>
</evidence>
<keyword evidence="2" id="KW-0378">Hydrolase</keyword>
<dbReference type="PANTHER" id="PTHR35147">
    <property type="entry name" value="CHEMORECEPTOR GLUTAMINE DEAMIDASE CHED-RELATED"/>
    <property type="match status" value="1"/>
</dbReference>
<protein>
    <submittedName>
        <fullName evidence="3">Chemotaxis protein CheD</fullName>
    </submittedName>
</protein>
<reference evidence="3 4" key="1">
    <citation type="journal article" date="2015" name="Stand. Genomic Sci.">
        <title>Genomic Encyclopedia of Bacterial and Archaeal Type Strains, Phase III: the genomes of soil and plant-associated and newly described type strains.</title>
        <authorList>
            <person name="Whitman W.B."/>
            <person name="Woyke T."/>
            <person name="Klenk H.P."/>
            <person name="Zhou Y."/>
            <person name="Lilburn T.G."/>
            <person name="Beck B.J."/>
            <person name="De Vos P."/>
            <person name="Vandamme P."/>
            <person name="Eisen J.A."/>
            <person name="Garrity G."/>
            <person name="Hugenholtz P."/>
            <person name="Kyrpides N.C."/>
        </authorList>
    </citation>
    <scope>NUCLEOTIDE SEQUENCE [LARGE SCALE GENOMIC DNA]</scope>
    <source>
        <strain evidence="3 4">CGMCC 1.10822</strain>
    </source>
</reference>
<dbReference type="RefSeq" id="WP_158643107.1">
    <property type="nucleotide sequence ID" value="NZ_VLLB01000002.1"/>
</dbReference>
<comment type="caution">
    <text evidence="3">The sequence shown here is derived from an EMBL/GenBank/DDBJ whole genome shotgun (WGS) entry which is preliminary data.</text>
</comment>
<keyword evidence="1" id="KW-0145">Chemotaxis</keyword>
<dbReference type="Proteomes" id="UP000318431">
    <property type="component" value="Unassembled WGS sequence"/>
</dbReference>
<dbReference type="InterPro" id="IPR038592">
    <property type="entry name" value="CheD-like_sf"/>
</dbReference>
<keyword evidence="4" id="KW-1185">Reference proteome</keyword>
<evidence type="ECO:0000256" key="2">
    <source>
        <dbReference type="ARBA" id="ARBA00022801"/>
    </source>
</evidence>
<accession>A0A562REL0</accession>
<proteinExistence type="predicted"/>
<gene>
    <name evidence="3" type="ORF">IP91_01466</name>
</gene>
<dbReference type="InterPro" id="IPR011324">
    <property type="entry name" value="Cytotoxic_necrot_fac-like_cat"/>
</dbReference>
<evidence type="ECO:0000256" key="1">
    <source>
        <dbReference type="ARBA" id="ARBA00022500"/>
    </source>
</evidence>
<dbReference type="Pfam" id="PF03975">
    <property type="entry name" value="CheD"/>
    <property type="match status" value="1"/>
</dbReference>
<dbReference type="InterPro" id="IPR005659">
    <property type="entry name" value="Chemorcpt_Glu_NH3ase_CheD"/>
</dbReference>
<dbReference type="AlphaFoldDB" id="A0A562REL0"/>